<dbReference type="GO" id="GO:0002181">
    <property type="term" value="P:cytoplasmic translation"/>
    <property type="evidence" value="ECO:0007669"/>
    <property type="project" value="TreeGrafter"/>
</dbReference>
<dbReference type="Proteomes" id="UP001140172">
    <property type="component" value="Unassembled WGS sequence"/>
</dbReference>
<evidence type="ECO:0000313" key="4">
    <source>
        <dbReference type="EMBL" id="KAJ2787615.1"/>
    </source>
</evidence>
<keyword evidence="5" id="KW-1185">Reference proteome</keyword>
<dbReference type="FunFam" id="3.30.1360.210:FF:000001">
    <property type="entry name" value="60S ribosomal protein L22 1"/>
    <property type="match status" value="1"/>
</dbReference>
<dbReference type="GO" id="GO:0005737">
    <property type="term" value="C:cytoplasm"/>
    <property type="evidence" value="ECO:0007669"/>
    <property type="project" value="UniProtKB-ARBA"/>
</dbReference>
<dbReference type="GO" id="GO:0003735">
    <property type="term" value="F:structural constituent of ribosome"/>
    <property type="evidence" value="ECO:0007669"/>
    <property type="project" value="InterPro"/>
</dbReference>
<dbReference type="AlphaFoldDB" id="A0A9W8LPE8"/>
<protein>
    <submittedName>
        <fullName evidence="4">60S ribosomal protein L22</fullName>
    </submittedName>
</protein>
<dbReference type="PANTHER" id="PTHR10064:SF31">
    <property type="entry name" value="LARGE RIBOSOMAL SUBUNIT PROTEIN EL22A-RELATED"/>
    <property type="match status" value="1"/>
</dbReference>
<evidence type="ECO:0000256" key="1">
    <source>
        <dbReference type="ARBA" id="ARBA00007817"/>
    </source>
</evidence>
<dbReference type="InterPro" id="IPR038526">
    <property type="entry name" value="Ribosomal_eL22_sf"/>
</dbReference>
<dbReference type="OrthoDB" id="10259820at2759"/>
<organism evidence="4 5">
    <name type="scientific">Coemansia interrupta</name>
    <dbReference type="NCBI Taxonomy" id="1126814"/>
    <lineage>
        <taxon>Eukaryota</taxon>
        <taxon>Fungi</taxon>
        <taxon>Fungi incertae sedis</taxon>
        <taxon>Zoopagomycota</taxon>
        <taxon>Kickxellomycotina</taxon>
        <taxon>Kickxellomycetes</taxon>
        <taxon>Kickxellales</taxon>
        <taxon>Kickxellaceae</taxon>
        <taxon>Coemansia</taxon>
    </lineage>
</organism>
<evidence type="ECO:0000313" key="5">
    <source>
        <dbReference type="Proteomes" id="UP001140172"/>
    </source>
</evidence>
<keyword evidence="2 4" id="KW-0689">Ribosomal protein</keyword>
<comment type="caution">
    <text evidence="4">The sequence shown here is derived from an EMBL/GenBank/DDBJ whole genome shotgun (WGS) entry which is preliminary data.</text>
</comment>
<proteinExistence type="inferred from homology"/>
<dbReference type="PANTHER" id="PTHR10064">
    <property type="entry name" value="60S RIBOSOMAL PROTEIN L22"/>
    <property type="match status" value="1"/>
</dbReference>
<evidence type="ECO:0000256" key="3">
    <source>
        <dbReference type="ARBA" id="ARBA00023274"/>
    </source>
</evidence>
<comment type="similarity">
    <text evidence="1">Belongs to the eukaryotic ribosomal protein eL22 family.</text>
</comment>
<gene>
    <name evidence="4" type="primary">rpl22</name>
    <name evidence="4" type="ORF">GGI15_000577</name>
</gene>
<sequence>MAPVKSTPKAQRPTRYVIDVSAPAGDKILDVAAFEKFLHDRIKVQGRTNNLSDAVTITRDGDKAIIVQVKIAFSKRYLKYLTKKFLKKNNLRDWLRVVSTTKDTYVLRYFNLTNQEEESEDEDEE</sequence>
<dbReference type="GO" id="GO:0005840">
    <property type="term" value="C:ribosome"/>
    <property type="evidence" value="ECO:0007669"/>
    <property type="project" value="UniProtKB-KW"/>
</dbReference>
<dbReference type="Pfam" id="PF01776">
    <property type="entry name" value="Ribosomal_L22e"/>
    <property type="match status" value="1"/>
</dbReference>
<dbReference type="InterPro" id="IPR002671">
    <property type="entry name" value="Ribosomal_eL22"/>
</dbReference>
<reference evidence="4" key="1">
    <citation type="submission" date="2022-07" db="EMBL/GenBank/DDBJ databases">
        <title>Phylogenomic reconstructions and comparative analyses of Kickxellomycotina fungi.</title>
        <authorList>
            <person name="Reynolds N.K."/>
            <person name="Stajich J.E."/>
            <person name="Barry K."/>
            <person name="Grigoriev I.V."/>
            <person name="Crous P."/>
            <person name="Smith M.E."/>
        </authorList>
    </citation>
    <scope>NUCLEOTIDE SEQUENCE</scope>
    <source>
        <strain evidence="4">BCRC 34489</strain>
    </source>
</reference>
<dbReference type="EMBL" id="JANBUM010000017">
    <property type="protein sequence ID" value="KAJ2787615.1"/>
    <property type="molecule type" value="Genomic_DNA"/>
</dbReference>
<dbReference type="GO" id="GO:1990904">
    <property type="term" value="C:ribonucleoprotein complex"/>
    <property type="evidence" value="ECO:0007669"/>
    <property type="project" value="UniProtKB-KW"/>
</dbReference>
<accession>A0A9W8LPE8</accession>
<dbReference type="Gene3D" id="3.30.1360.210">
    <property type="match status" value="1"/>
</dbReference>
<dbReference type="GO" id="GO:0003723">
    <property type="term" value="F:RNA binding"/>
    <property type="evidence" value="ECO:0007669"/>
    <property type="project" value="TreeGrafter"/>
</dbReference>
<evidence type="ECO:0000256" key="2">
    <source>
        <dbReference type="ARBA" id="ARBA00022980"/>
    </source>
</evidence>
<keyword evidence="3" id="KW-0687">Ribonucleoprotein</keyword>
<name>A0A9W8LPE8_9FUNG</name>